<dbReference type="CDD" id="cd01729">
    <property type="entry name" value="LSm7"/>
    <property type="match status" value="1"/>
</dbReference>
<dbReference type="InterPro" id="IPR001163">
    <property type="entry name" value="Sm_dom_euk/arc"/>
</dbReference>
<evidence type="ECO:0000256" key="8">
    <source>
        <dbReference type="ARBA" id="ARBA00023274"/>
    </source>
</evidence>
<evidence type="ECO:0000256" key="7">
    <source>
        <dbReference type="ARBA" id="ARBA00023242"/>
    </source>
</evidence>
<evidence type="ECO:0000313" key="12">
    <source>
        <dbReference type="Proteomes" id="UP001182556"/>
    </source>
</evidence>
<dbReference type="SUPFAM" id="SSF50182">
    <property type="entry name" value="Sm-like ribonucleoproteins"/>
    <property type="match status" value="1"/>
</dbReference>
<accession>A0AAD9CST7</accession>
<dbReference type="SMART" id="SM00651">
    <property type="entry name" value="Sm"/>
    <property type="match status" value="1"/>
</dbReference>
<sequence>MSGRGGRGGASRGRGGGNAGGAAAAGDKKRRESILNLQQYVDTSIRIKFMGGREVTGTLKGFDQLMNLVMDDVVEEYENDARPPRSLGLVVLRGPNIVLISPTDGSAEIENPFGA</sequence>
<keyword evidence="8" id="KW-0687">Ribonucleoprotein</keyword>
<dbReference type="PANTHER" id="PTHR10553:SF5">
    <property type="entry name" value="U6 SNRNA-ASSOCIATED SM-LIKE PROTEIN LSM7"/>
    <property type="match status" value="1"/>
</dbReference>
<keyword evidence="4" id="KW-0747">Spliceosome</keyword>
<reference evidence="11" key="1">
    <citation type="submission" date="2023-02" db="EMBL/GenBank/DDBJ databases">
        <title>Identification and recombinant expression of a fungal hydrolase from Papiliotrema laurentii that hydrolyzes apple cutin and clears colloidal polyester polyurethane.</title>
        <authorList>
            <consortium name="DOE Joint Genome Institute"/>
            <person name="Roman V.A."/>
            <person name="Bojanowski C."/>
            <person name="Crable B.R."/>
            <person name="Wagner D.N."/>
            <person name="Hung C.S."/>
            <person name="Nadeau L.J."/>
            <person name="Schratz L."/>
            <person name="Haridas S."/>
            <person name="Pangilinan J."/>
            <person name="Lipzen A."/>
            <person name="Na H."/>
            <person name="Yan M."/>
            <person name="Ng V."/>
            <person name="Grigoriev I.V."/>
            <person name="Spatafora J.W."/>
            <person name="Barlow D."/>
            <person name="Biffinger J."/>
            <person name="Kelley-Loughnane N."/>
            <person name="Varaljay V.A."/>
            <person name="Crookes-Goodson W.J."/>
        </authorList>
    </citation>
    <scope>NUCLEOTIDE SEQUENCE</scope>
    <source>
        <strain evidence="11">5307AH</strain>
    </source>
</reference>
<dbReference type="GO" id="GO:0005689">
    <property type="term" value="C:U12-type spliceosomal complex"/>
    <property type="evidence" value="ECO:0007669"/>
    <property type="project" value="TreeGrafter"/>
</dbReference>
<dbReference type="GO" id="GO:0005688">
    <property type="term" value="C:U6 snRNP"/>
    <property type="evidence" value="ECO:0007669"/>
    <property type="project" value="TreeGrafter"/>
</dbReference>
<evidence type="ECO:0000256" key="3">
    <source>
        <dbReference type="ARBA" id="ARBA00022664"/>
    </source>
</evidence>
<feature type="compositionally biased region" description="Gly residues" evidence="9">
    <location>
        <begin position="1"/>
        <end position="20"/>
    </location>
</feature>
<keyword evidence="12" id="KW-1185">Reference proteome</keyword>
<name>A0AAD9CST7_PAPLA</name>
<feature type="region of interest" description="Disordered" evidence="9">
    <location>
        <begin position="1"/>
        <end position="29"/>
    </location>
</feature>
<evidence type="ECO:0000259" key="10">
    <source>
        <dbReference type="PROSITE" id="PS52002"/>
    </source>
</evidence>
<proteinExistence type="inferred from homology"/>
<dbReference type="GO" id="GO:0003723">
    <property type="term" value="F:RNA binding"/>
    <property type="evidence" value="ECO:0007669"/>
    <property type="project" value="UniProtKB-KW"/>
</dbReference>
<comment type="similarity">
    <text evidence="2">Belongs to the snRNP Sm proteins family.</text>
</comment>
<comment type="subcellular location">
    <subcellularLocation>
        <location evidence="1">Nucleus</location>
    </subcellularLocation>
</comment>
<dbReference type="PROSITE" id="PS52002">
    <property type="entry name" value="SM"/>
    <property type="match status" value="1"/>
</dbReference>
<dbReference type="InterPro" id="IPR047575">
    <property type="entry name" value="Sm"/>
</dbReference>
<dbReference type="GO" id="GO:0000956">
    <property type="term" value="P:nuclear-transcribed mRNA catabolic process"/>
    <property type="evidence" value="ECO:0007669"/>
    <property type="project" value="InterPro"/>
</dbReference>
<dbReference type="GO" id="GO:0097526">
    <property type="term" value="C:spliceosomal tri-snRNP complex"/>
    <property type="evidence" value="ECO:0007669"/>
    <property type="project" value="TreeGrafter"/>
</dbReference>
<keyword evidence="5" id="KW-0694">RNA-binding</keyword>
<dbReference type="Pfam" id="PF01423">
    <property type="entry name" value="LSM"/>
    <property type="match status" value="1"/>
</dbReference>
<comment type="caution">
    <text evidence="11">The sequence shown here is derived from an EMBL/GenBank/DDBJ whole genome shotgun (WGS) entry which is preliminary data.</text>
</comment>
<evidence type="ECO:0000256" key="6">
    <source>
        <dbReference type="ARBA" id="ARBA00023187"/>
    </source>
</evidence>
<evidence type="ECO:0000256" key="5">
    <source>
        <dbReference type="ARBA" id="ARBA00022884"/>
    </source>
</evidence>
<dbReference type="GO" id="GO:0071004">
    <property type="term" value="C:U2-type prespliceosome"/>
    <property type="evidence" value="ECO:0007669"/>
    <property type="project" value="TreeGrafter"/>
</dbReference>
<evidence type="ECO:0000256" key="4">
    <source>
        <dbReference type="ARBA" id="ARBA00022728"/>
    </source>
</evidence>
<dbReference type="AlphaFoldDB" id="A0AAD9CST7"/>
<evidence type="ECO:0000256" key="2">
    <source>
        <dbReference type="ARBA" id="ARBA00006850"/>
    </source>
</evidence>
<dbReference type="InterPro" id="IPR044641">
    <property type="entry name" value="Lsm7/SmG-like"/>
</dbReference>
<dbReference type="Gene3D" id="2.30.30.100">
    <property type="match status" value="1"/>
</dbReference>
<gene>
    <name evidence="11" type="ORF">DB88DRAFT_500298</name>
</gene>
<feature type="domain" description="Sm" evidence="10">
    <location>
        <begin position="32"/>
        <end position="106"/>
    </location>
</feature>
<keyword evidence="6" id="KW-0508">mRNA splicing</keyword>
<evidence type="ECO:0000256" key="9">
    <source>
        <dbReference type="SAM" id="MobiDB-lite"/>
    </source>
</evidence>
<dbReference type="InterPro" id="IPR017132">
    <property type="entry name" value="Lsm7"/>
</dbReference>
<protein>
    <submittedName>
        <fullName evidence="11">U6 snRNA-associated Sm-like protein LSm7</fullName>
    </submittedName>
</protein>
<dbReference type="GO" id="GO:0071013">
    <property type="term" value="C:catalytic step 2 spliceosome"/>
    <property type="evidence" value="ECO:0007669"/>
    <property type="project" value="TreeGrafter"/>
</dbReference>
<dbReference type="Proteomes" id="UP001182556">
    <property type="component" value="Unassembled WGS sequence"/>
</dbReference>
<dbReference type="GO" id="GO:0000398">
    <property type="term" value="P:mRNA splicing, via spliceosome"/>
    <property type="evidence" value="ECO:0007669"/>
    <property type="project" value="InterPro"/>
</dbReference>
<dbReference type="PIRSF" id="PIRSF037188">
    <property type="entry name" value="U6_snRNA_Lsm7"/>
    <property type="match status" value="1"/>
</dbReference>
<keyword evidence="3" id="KW-0507">mRNA processing</keyword>
<dbReference type="InterPro" id="IPR010920">
    <property type="entry name" value="LSM_dom_sf"/>
</dbReference>
<keyword evidence="7" id="KW-0539">Nucleus</keyword>
<dbReference type="GO" id="GO:1990726">
    <property type="term" value="C:Lsm1-7-Pat1 complex"/>
    <property type="evidence" value="ECO:0007669"/>
    <property type="project" value="TreeGrafter"/>
</dbReference>
<evidence type="ECO:0000256" key="1">
    <source>
        <dbReference type="ARBA" id="ARBA00004123"/>
    </source>
</evidence>
<evidence type="ECO:0000313" key="11">
    <source>
        <dbReference type="EMBL" id="KAK1921304.1"/>
    </source>
</evidence>
<dbReference type="EMBL" id="JAODAN010000011">
    <property type="protein sequence ID" value="KAK1921304.1"/>
    <property type="molecule type" value="Genomic_DNA"/>
</dbReference>
<dbReference type="PANTHER" id="PTHR10553">
    <property type="entry name" value="SMALL NUCLEAR RIBONUCLEOPROTEIN"/>
    <property type="match status" value="1"/>
</dbReference>
<organism evidence="11 12">
    <name type="scientific">Papiliotrema laurentii</name>
    <name type="common">Cryptococcus laurentii</name>
    <dbReference type="NCBI Taxonomy" id="5418"/>
    <lineage>
        <taxon>Eukaryota</taxon>
        <taxon>Fungi</taxon>
        <taxon>Dikarya</taxon>
        <taxon>Basidiomycota</taxon>
        <taxon>Agaricomycotina</taxon>
        <taxon>Tremellomycetes</taxon>
        <taxon>Tremellales</taxon>
        <taxon>Rhynchogastremaceae</taxon>
        <taxon>Papiliotrema</taxon>
    </lineage>
</organism>